<dbReference type="Pfam" id="PF02384">
    <property type="entry name" value="N6_Mtase"/>
    <property type="match status" value="1"/>
</dbReference>
<keyword evidence="12" id="KW-1185">Reference proteome</keyword>
<keyword evidence="4 10" id="KW-0808">Transferase</keyword>
<dbReference type="STRING" id="76936.BN2458_PEG0923"/>
<keyword evidence="5" id="KW-0949">S-adenosyl-L-methionine</keyword>
<dbReference type="Gene3D" id="1.20.1260.30">
    <property type="match status" value="1"/>
</dbReference>
<evidence type="ECO:0000259" key="8">
    <source>
        <dbReference type="Pfam" id="PF02384"/>
    </source>
</evidence>
<dbReference type="Proteomes" id="UP000029925">
    <property type="component" value="Unassembled WGS sequence"/>
</dbReference>
<comment type="catalytic activity">
    <reaction evidence="7">
        <text>a 2'-deoxyadenosine in DNA + S-adenosyl-L-methionine = an N(6)-methyl-2'-deoxyadenosine in DNA + S-adenosyl-L-homocysteine + H(+)</text>
        <dbReference type="Rhea" id="RHEA:15197"/>
        <dbReference type="Rhea" id="RHEA-COMP:12418"/>
        <dbReference type="Rhea" id="RHEA-COMP:12419"/>
        <dbReference type="ChEBI" id="CHEBI:15378"/>
        <dbReference type="ChEBI" id="CHEBI:57856"/>
        <dbReference type="ChEBI" id="CHEBI:59789"/>
        <dbReference type="ChEBI" id="CHEBI:90615"/>
        <dbReference type="ChEBI" id="CHEBI:90616"/>
        <dbReference type="EC" id="2.1.1.72"/>
    </reaction>
</comment>
<evidence type="ECO:0000256" key="7">
    <source>
        <dbReference type="ARBA" id="ARBA00047942"/>
    </source>
</evidence>
<name>A0A099UH90_9HELI</name>
<dbReference type="PRINTS" id="PR00507">
    <property type="entry name" value="N12N6MTFRASE"/>
</dbReference>
<dbReference type="OrthoDB" id="9784823at2"/>
<dbReference type="REBASE" id="132226">
    <property type="entry name" value="M.Hty1ORF923P"/>
</dbReference>
<sequence>MSEKAIVAKVWNFATILRDSGVSYTEYVAQLSYLLFLKMESERESIGESSKIPTSCKWERLIRLDGLELESAYNAALAQLAKSEGVIGLIYNDAQNKIKEPANLKKLFVLMDSETWLGLNVDVKGAIYEGLLAKNATETKAGAGQYFTPRVLIDSIVGLMELKPNMEVCDPACGTGGFLLSAYEVMKAQTKDKEELKCLRNERLCGKDITPLVASLCAMNLYLHGIGGEGGIIEIGDSLSELGNRRFDRVLTNPPFGKKSATKILAENGKVKSQKDEYNREDFFATTSNKQLNFLQHIMNLLKIGGKAAVVLPDNVLFEAGAGEKVRKKLLEDFNLHTILRLPTGIFYAQGVKANVLFFDKVATSEDSTQKVWVYDMRTNMNLSLVTSPLSAEHLREFEASFCVGAMENRKESERFRSFDIGEIKKRNKMNLDIFWLKDESLEDLENLPSPKELSEEICISLKNALREVEGLKVVEKNI</sequence>
<dbReference type="Proteomes" id="UP000064525">
    <property type="component" value="Chromosome I"/>
</dbReference>
<dbReference type="Pfam" id="PF12161">
    <property type="entry name" value="HsdM_N"/>
    <property type="match status" value="1"/>
</dbReference>
<dbReference type="PANTHER" id="PTHR42933">
    <property type="entry name" value="SLR6095 PROTEIN"/>
    <property type="match status" value="1"/>
</dbReference>
<organism evidence="10 13">
    <name type="scientific">Helicobacter typhlonius</name>
    <dbReference type="NCBI Taxonomy" id="76936"/>
    <lineage>
        <taxon>Bacteria</taxon>
        <taxon>Pseudomonadati</taxon>
        <taxon>Campylobacterota</taxon>
        <taxon>Epsilonproteobacteria</taxon>
        <taxon>Campylobacterales</taxon>
        <taxon>Helicobacteraceae</taxon>
        <taxon>Helicobacter</taxon>
    </lineage>
</organism>
<feature type="domain" description="N6 adenine-specific DNA methyltransferase N-terminal" evidence="9">
    <location>
        <begin position="7"/>
        <end position="108"/>
    </location>
</feature>
<evidence type="ECO:0000256" key="2">
    <source>
        <dbReference type="ARBA" id="ARBA00011900"/>
    </source>
</evidence>
<dbReference type="InterPro" id="IPR003356">
    <property type="entry name" value="DNA_methylase_A-5"/>
</dbReference>
<evidence type="ECO:0000313" key="10">
    <source>
        <dbReference type="EMBL" id="CUU39808.1"/>
    </source>
</evidence>
<reference evidence="11 12" key="1">
    <citation type="journal article" date="2014" name="Genome Announc.">
        <title>Draft genome sequences of eight enterohepatic helicobacter species isolated from both laboratory and wild rodents.</title>
        <authorList>
            <person name="Sheh A."/>
            <person name="Shen Z."/>
            <person name="Fox J.G."/>
        </authorList>
    </citation>
    <scope>NUCLEOTIDE SEQUENCE [LARGE SCALE GENOMIC DNA]</scope>
    <source>
        <strain evidence="11 12">MIT 98-6810</strain>
    </source>
</reference>
<keyword evidence="3 10" id="KW-0489">Methyltransferase</keyword>
<evidence type="ECO:0000313" key="12">
    <source>
        <dbReference type="Proteomes" id="UP000029925"/>
    </source>
</evidence>
<dbReference type="GO" id="GO:0032259">
    <property type="term" value="P:methylation"/>
    <property type="evidence" value="ECO:0007669"/>
    <property type="project" value="UniProtKB-KW"/>
</dbReference>
<evidence type="ECO:0000256" key="1">
    <source>
        <dbReference type="ARBA" id="ARBA00006594"/>
    </source>
</evidence>
<reference evidence="10" key="3">
    <citation type="submission" date="2015-11" db="EMBL/GenBank/DDBJ databases">
        <authorList>
            <person name="Zhang Y."/>
            <person name="Guo Z."/>
        </authorList>
    </citation>
    <scope>NUCLEOTIDE SEQUENCE</scope>
    <source>
        <strain evidence="10">1</strain>
    </source>
</reference>
<dbReference type="PANTHER" id="PTHR42933:SF4">
    <property type="entry name" value="TYPE I RESTRICTION ENZYME ECOKI METHYLASE SUBUNIT"/>
    <property type="match status" value="1"/>
</dbReference>
<dbReference type="GO" id="GO:0003677">
    <property type="term" value="F:DNA binding"/>
    <property type="evidence" value="ECO:0007669"/>
    <property type="project" value="InterPro"/>
</dbReference>
<dbReference type="PATRIC" id="fig|76936.10.peg.901"/>
<proteinExistence type="inferred from homology"/>
<dbReference type="InterPro" id="IPR038333">
    <property type="entry name" value="T1MK-like_N_sf"/>
</dbReference>
<evidence type="ECO:0000259" key="9">
    <source>
        <dbReference type="Pfam" id="PF12161"/>
    </source>
</evidence>
<dbReference type="AlphaFoldDB" id="A0A099UH90"/>
<dbReference type="EC" id="2.1.1.72" evidence="2"/>
<evidence type="ECO:0000256" key="5">
    <source>
        <dbReference type="ARBA" id="ARBA00022691"/>
    </source>
</evidence>
<dbReference type="EMBL" id="LN907858">
    <property type="protein sequence ID" value="CUU39808.1"/>
    <property type="molecule type" value="Genomic_DNA"/>
</dbReference>
<dbReference type="KEGG" id="hty:BN2458_PEG0923"/>
<comment type="similarity">
    <text evidence="1">Belongs to the N(4)/N(6)-methyltransferase family.</text>
</comment>
<dbReference type="RefSeq" id="WP_034342878.1">
    <property type="nucleotide sequence ID" value="NZ_CAOMNX010000033.1"/>
</dbReference>
<protein>
    <recommendedName>
        <fullName evidence="2">site-specific DNA-methyltransferase (adenine-specific)</fullName>
        <ecNumber evidence="2">2.1.1.72</ecNumber>
    </recommendedName>
</protein>
<feature type="domain" description="DNA methylase adenine-specific" evidence="8">
    <location>
        <begin position="122"/>
        <end position="433"/>
    </location>
</feature>
<gene>
    <name evidence="10" type="ORF">BN2458_PEG0923</name>
    <name evidence="11" type="ORF">LS75_006025</name>
</gene>
<dbReference type="SUPFAM" id="SSF53335">
    <property type="entry name" value="S-adenosyl-L-methionine-dependent methyltransferases"/>
    <property type="match status" value="1"/>
</dbReference>
<dbReference type="InterPro" id="IPR022749">
    <property type="entry name" value="D12N6_MeTrfase_N"/>
</dbReference>
<dbReference type="GeneID" id="78151160"/>
<dbReference type="GO" id="GO:0008170">
    <property type="term" value="F:N-methyltransferase activity"/>
    <property type="evidence" value="ECO:0007669"/>
    <property type="project" value="InterPro"/>
</dbReference>
<evidence type="ECO:0000256" key="4">
    <source>
        <dbReference type="ARBA" id="ARBA00022679"/>
    </source>
</evidence>
<reference evidence="13" key="2">
    <citation type="submission" date="2015-11" db="EMBL/GenBank/DDBJ databases">
        <authorList>
            <person name="Anvar S.Y."/>
        </authorList>
    </citation>
    <scope>NUCLEOTIDE SEQUENCE [LARGE SCALE GENOMIC DNA]</scope>
</reference>
<dbReference type="GO" id="GO:0009307">
    <property type="term" value="P:DNA restriction-modification system"/>
    <property type="evidence" value="ECO:0007669"/>
    <property type="project" value="UniProtKB-KW"/>
</dbReference>
<dbReference type="GO" id="GO:0009007">
    <property type="term" value="F:site-specific DNA-methyltransferase (adenine-specific) activity"/>
    <property type="evidence" value="ECO:0007669"/>
    <property type="project" value="UniProtKB-EC"/>
</dbReference>
<keyword evidence="6" id="KW-0680">Restriction system</keyword>
<evidence type="ECO:0000256" key="3">
    <source>
        <dbReference type="ARBA" id="ARBA00022603"/>
    </source>
</evidence>
<evidence type="ECO:0000256" key="6">
    <source>
        <dbReference type="ARBA" id="ARBA00022747"/>
    </source>
</evidence>
<dbReference type="EMBL" id="JRPF02000005">
    <property type="protein sequence ID" value="TLD78539.1"/>
    <property type="molecule type" value="Genomic_DNA"/>
</dbReference>
<evidence type="ECO:0000313" key="11">
    <source>
        <dbReference type="EMBL" id="TLD78539.1"/>
    </source>
</evidence>
<dbReference type="Gene3D" id="3.40.50.150">
    <property type="entry name" value="Vaccinia Virus protein VP39"/>
    <property type="match status" value="1"/>
</dbReference>
<dbReference type="InterPro" id="IPR051537">
    <property type="entry name" value="DNA_Adenine_Mtase"/>
</dbReference>
<dbReference type="PROSITE" id="PS00092">
    <property type="entry name" value="N6_MTASE"/>
    <property type="match status" value="1"/>
</dbReference>
<evidence type="ECO:0000313" key="13">
    <source>
        <dbReference type="Proteomes" id="UP000064525"/>
    </source>
</evidence>
<dbReference type="InterPro" id="IPR029063">
    <property type="entry name" value="SAM-dependent_MTases_sf"/>
</dbReference>
<dbReference type="InterPro" id="IPR002052">
    <property type="entry name" value="DNA_methylase_N6_adenine_CS"/>
</dbReference>
<accession>A0A099UH90</accession>